<protein>
    <submittedName>
        <fullName evidence="2">Alpha/beta hydrolase</fullName>
    </submittedName>
</protein>
<organism evidence="2">
    <name type="scientific">Agromyces sp. G08B096</name>
    <dbReference type="NCBI Taxonomy" id="3156399"/>
    <lineage>
        <taxon>Bacteria</taxon>
        <taxon>Bacillati</taxon>
        <taxon>Actinomycetota</taxon>
        <taxon>Actinomycetes</taxon>
        <taxon>Micrococcales</taxon>
        <taxon>Microbacteriaceae</taxon>
        <taxon>Agromyces</taxon>
    </lineage>
</organism>
<dbReference type="PANTHER" id="PTHR43194:SF2">
    <property type="entry name" value="PEROXISOMAL MEMBRANE PROTEIN LPX1"/>
    <property type="match status" value="1"/>
</dbReference>
<dbReference type="InterPro" id="IPR050228">
    <property type="entry name" value="Carboxylesterase_BioH"/>
</dbReference>
<feature type="domain" description="AB hydrolase-1" evidence="1">
    <location>
        <begin position="28"/>
        <end position="262"/>
    </location>
</feature>
<proteinExistence type="predicted"/>
<gene>
    <name evidence="2" type="ORF">ABIQ69_14745</name>
</gene>
<dbReference type="EMBL" id="CP158374">
    <property type="protein sequence ID" value="XBX81860.1"/>
    <property type="molecule type" value="Genomic_DNA"/>
</dbReference>
<dbReference type="SUPFAM" id="SSF53474">
    <property type="entry name" value="alpha/beta-Hydrolases"/>
    <property type="match status" value="1"/>
</dbReference>
<accession>A0AAU7W5C2</accession>
<sequence>MSETIEVRFLSRPEGRISYTVAGAGPLVVAAPGMGDLRDSYRDLAGPLIAAGYRVAVTDLRSHGDSDTGFTDFSDAAVAGDLIALVRELGGPAVLIGSSLSGAAAAIAAAREPGLVAGVVGLGALLRNPDSPAIVRTVMPLVYRVALARPWGAAFWGGFYRSINRGRTAPWLDEHVAAVAAKLREPGRLRDLRRLTLALDHEEAERALPAVRAPMLQVVGLLDPDFPDPAAEAEWFRTLGARVVEVPEAGHYPHAQRPDVVVPEVVAFADGLRSGDEWRMPRA</sequence>
<dbReference type="Pfam" id="PF12697">
    <property type="entry name" value="Abhydrolase_6"/>
    <property type="match status" value="1"/>
</dbReference>
<evidence type="ECO:0000259" key="1">
    <source>
        <dbReference type="Pfam" id="PF12697"/>
    </source>
</evidence>
<dbReference type="PANTHER" id="PTHR43194">
    <property type="entry name" value="HYDROLASE ALPHA/BETA FOLD FAMILY"/>
    <property type="match status" value="1"/>
</dbReference>
<dbReference type="GO" id="GO:0016787">
    <property type="term" value="F:hydrolase activity"/>
    <property type="evidence" value="ECO:0007669"/>
    <property type="project" value="UniProtKB-KW"/>
</dbReference>
<dbReference type="AlphaFoldDB" id="A0AAU7W5C2"/>
<reference evidence="2" key="1">
    <citation type="submission" date="2024-05" db="EMBL/GenBank/DDBJ databases">
        <authorList>
            <person name="Yu L."/>
        </authorList>
    </citation>
    <scope>NUCLEOTIDE SEQUENCE</scope>
    <source>
        <strain evidence="2">G08B096</strain>
    </source>
</reference>
<dbReference type="InterPro" id="IPR000073">
    <property type="entry name" value="AB_hydrolase_1"/>
</dbReference>
<name>A0AAU7W5C2_9MICO</name>
<dbReference type="Gene3D" id="3.40.50.1820">
    <property type="entry name" value="alpha/beta hydrolase"/>
    <property type="match status" value="1"/>
</dbReference>
<dbReference type="InterPro" id="IPR029058">
    <property type="entry name" value="AB_hydrolase_fold"/>
</dbReference>
<evidence type="ECO:0000313" key="2">
    <source>
        <dbReference type="EMBL" id="XBX81860.1"/>
    </source>
</evidence>
<dbReference type="RefSeq" id="WP_350347882.1">
    <property type="nucleotide sequence ID" value="NZ_CP158374.1"/>
</dbReference>
<keyword evidence="2" id="KW-0378">Hydrolase</keyword>